<comment type="similarity">
    <text evidence="10">Belongs to the insect chemoreceptor superfamily. Heteromeric odorant receptor channel (TC 1.A.69) family.</text>
</comment>
<dbReference type="Proteomes" id="UP000095300">
    <property type="component" value="Unassembled WGS sequence"/>
</dbReference>
<evidence type="ECO:0000256" key="2">
    <source>
        <dbReference type="ARBA" id="ARBA00022475"/>
    </source>
</evidence>
<dbReference type="AlphaFoldDB" id="A0A1I8NPF0"/>
<feature type="transmembrane region" description="Helical" evidence="10">
    <location>
        <begin position="137"/>
        <end position="159"/>
    </location>
</feature>
<feature type="transmembrane region" description="Helical" evidence="10">
    <location>
        <begin position="39"/>
        <end position="60"/>
    </location>
</feature>
<keyword evidence="5 10" id="KW-0552">Olfaction</keyword>
<keyword evidence="6 10" id="KW-1133">Transmembrane helix</keyword>
<dbReference type="GO" id="GO:0004984">
    <property type="term" value="F:olfactory receptor activity"/>
    <property type="evidence" value="ECO:0007669"/>
    <property type="project" value="InterPro"/>
</dbReference>
<evidence type="ECO:0000256" key="4">
    <source>
        <dbReference type="ARBA" id="ARBA00022692"/>
    </source>
</evidence>
<feature type="transmembrane region" description="Helical" evidence="10">
    <location>
        <begin position="288"/>
        <end position="312"/>
    </location>
</feature>
<keyword evidence="3 10" id="KW-0716">Sensory transduction</keyword>
<keyword evidence="12" id="KW-1185">Reference proteome</keyword>
<evidence type="ECO:0000256" key="3">
    <source>
        <dbReference type="ARBA" id="ARBA00022606"/>
    </source>
</evidence>
<name>A0A1I8NPF0_STOCA</name>
<proteinExistence type="inferred from homology"/>
<evidence type="ECO:0000256" key="8">
    <source>
        <dbReference type="ARBA" id="ARBA00023170"/>
    </source>
</evidence>
<evidence type="ECO:0000256" key="10">
    <source>
        <dbReference type="RuleBase" id="RU351113"/>
    </source>
</evidence>
<dbReference type="GO" id="GO:0005549">
    <property type="term" value="F:odorant binding"/>
    <property type="evidence" value="ECO:0007669"/>
    <property type="project" value="InterPro"/>
</dbReference>
<dbReference type="GO" id="GO:0005886">
    <property type="term" value="C:plasma membrane"/>
    <property type="evidence" value="ECO:0007669"/>
    <property type="project" value="UniProtKB-SubCell"/>
</dbReference>
<keyword evidence="4 10" id="KW-0812">Transmembrane</keyword>
<keyword evidence="9 10" id="KW-0807">Transducer</keyword>
<organism evidence="11 12">
    <name type="scientific">Stomoxys calcitrans</name>
    <name type="common">Stable fly</name>
    <name type="synonym">Conops calcitrans</name>
    <dbReference type="NCBI Taxonomy" id="35570"/>
    <lineage>
        <taxon>Eukaryota</taxon>
        <taxon>Metazoa</taxon>
        <taxon>Ecdysozoa</taxon>
        <taxon>Arthropoda</taxon>
        <taxon>Hexapoda</taxon>
        <taxon>Insecta</taxon>
        <taxon>Pterygota</taxon>
        <taxon>Neoptera</taxon>
        <taxon>Endopterygota</taxon>
        <taxon>Diptera</taxon>
        <taxon>Brachycera</taxon>
        <taxon>Muscomorpha</taxon>
        <taxon>Muscoidea</taxon>
        <taxon>Muscidae</taxon>
        <taxon>Stomoxys</taxon>
    </lineage>
</organism>
<evidence type="ECO:0000313" key="11">
    <source>
        <dbReference type="EnsemblMetazoa" id="SCAU000881-PA"/>
    </source>
</evidence>
<dbReference type="VEuPathDB" id="VectorBase:SCAU000881"/>
<evidence type="ECO:0000256" key="7">
    <source>
        <dbReference type="ARBA" id="ARBA00023136"/>
    </source>
</evidence>
<comment type="subcellular location">
    <subcellularLocation>
        <location evidence="1 10">Cell membrane</location>
        <topology evidence="1 10">Multi-pass membrane protein</topology>
    </subcellularLocation>
</comment>
<evidence type="ECO:0000256" key="6">
    <source>
        <dbReference type="ARBA" id="ARBA00022989"/>
    </source>
</evidence>
<keyword evidence="8 10" id="KW-0675">Receptor</keyword>
<gene>
    <name evidence="11" type="primary">106094894</name>
</gene>
<dbReference type="GO" id="GO:0007165">
    <property type="term" value="P:signal transduction"/>
    <property type="evidence" value="ECO:0007669"/>
    <property type="project" value="UniProtKB-KW"/>
</dbReference>
<evidence type="ECO:0000256" key="5">
    <source>
        <dbReference type="ARBA" id="ARBA00022725"/>
    </source>
</evidence>
<dbReference type="InterPro" id="IPR004117">
    <property type="entry name" value="7tm6_olfct_rcpt"/>
</dbReference>
<sequence length="411" mass="46895">MIKNPSQRFRAIVRVTRICADICGTDVFQPNYHINIRTVLVSIVIIISFFSCGYCIYDSISVKDDWTLVIQAMCMGGGTLVQGLSHIVCFIRRSDDVLCLLEETYILYEFYEEKDAGYRLYLNRGVYLLTRLMKICAFVNIILAVGMSMVTLIFNSIVGQRVLIVGIFLPGLDVDTQNGFLTTMFLQSCFITVGAFGLYAGDMATLTSISQIMTFKGILRCKFRDLNEILMDEPDNKCKSMEAIRDRNRVRNTSVYRLKNQNWQIVFLSAQLSISICSFVNRSRSITYWIIFTKIVTNFFGLVCTVFCILLGVWPAGYIYMAYCLTMMYVYCGVGTKIDIANEGFIEACYNDVLWYEMAAHERKMLHTMMIMTHNTKGLTIGPVLPLSVNTGLQVTKMIYSMTMLLFKFVE</sequence>
<feature type="transmembrane region" description="Helical" evidence="10">
    <location>
        <begin position="66"/>
        <end position="91"/>
    </location>
</feature>
<accession>A0A1I8NPF0</accession>
<dbReference type="EnsemblMetazoa" id="SCAU000881-RA">
    <property type="protein sequence ID" value="SCAU000881-PA"/>
    <property type="gene ID" value="SCAU000881"/>
</dbReference>
<dbReference type="PANTHER" id="PTHR21137:SF35">
    <property type="entry name" value="ODORANT RECEPTOR 19A-RELATED"/>
    <property type="match status" value="1"/>
</dbReference>
<comment type="caution">
    <text evidence="10">Lacks conserved residue(s) required for the propagation of feature annotation.</text>
</comment>
<feature type="transmembrane region" description="Helical" evidence="10">
    <location>
        <begin position="179"/>
        <end position="200"/>
    </location>
</feature>
<keyword evidence="2" id="KW-1003">Cell membrane</keyword>
<evidence type="ECO:0000313" key="12">
    <source>
        <dbReference type="Proteomes" id="UP000095300"/>
    </source>
</evidence>
<reference evidence="11" key="1">
    <citation type="submission" date="2020-05" db="UniProtKB">
        <authorList>
            <consortium name="EnsemblMetazoa"/>
        </authorList>
    </citation>
    <scope>IDENTIFICATION</scope>
    <source>
        <strain evidence="11">USDA</strain>
    </source>
</reference>
<keyword evidence="7 10" id="KW-0472">Membrane</keyword>
<evidence type="ECO:0000256" key="1">
    <source>
        <dbReference type="ARBA" id="ARBA00004651"/>
    </source>
</evidence>
<protein>
    <recommendedName>
        <fullName evidence="10">Odorant receptor</fullName>
    </recommendedName>
</protein>
<evidence type="ECO:0000256" key="9">
    <source>
        <dbReference type="ARBA" id="ARBA00023224"/>
    </source>
</evidence>
<dbReference type="Pfam" id="PF02949">
    <property type="entry name" value="7tm_6"/>
    <property type="match status" value="1"/>
</dbReference>
<dbReference type="PANTHER" id="PTHR21137">
    <property type="entry name" value="ODORANT RECEPTOR"/>
    <property type="match status" value="1"/>
</dbReference>